<reference evidence="1" key="1">
    <citation type="journal article" date="2020" name="bioRxiv">
        <title>Chromosome-level reference genome of the European wasp spider Argiope bruennichi: a resource for studies on range expansion and evolutionary adaptation.</title>
        <authorList>
            <person name="Sheffer M.M."/>
            <person name="Hoppe A."/>
            <person name="Krehenwinkel H."/>
            <person name="Uhl G."/>
            <person name="Kuss A.W."/>
            <person name="Jensen L."/>
            <person name="Jensen C."/>
            <person name="Gillespie R.G."/>
            <person name="Hoff K.J."/>
            <person name="Prost S."/>
        </authorList>
    </citation>
    <scope>NUCLEOTIDE SEQUENCE</scope>
</reference>
<protein>
    <submittedName>
        <fullName evidence="1">Uncharacterized protein</fullName>
    </submittedName>
</protein>
<sequence length="230" mass="26098">MRKQHFTTQVACLVNPPVLSKCEKLQQEMFEKIYASNKAFLGRTPPPTVPPKAIKEGFGIKTEKGDSAGVLMYPLNCRIFHSVYNDSFKAPKQINYTDVPPAGLKMEGIDENGGQMKRVFEEIGNVEPTVIAPLTALQKKNIKNKMLSVKGLNRDLTDTENHLHYLTIPDQAKISLHSENLLLALWNLVKNKKSCYRKHFNSYLKSYLQIQGVFAKQKLQAPLMLFLLNH</sequence>
<reference evidence="1" key="2">
    <citation type="submission" date="2020-06" db="EMBL/GenBank/DDBJ databases">
        <authorList>
            <person name="Sheffer M."/>
        </authorList>
    </citation>
    <scope>NUCLEOTIDE SEQUENCE</scope>
</reference>
<gene>
    <name evidence="1" type="ORF">HNY73_019552</name>
</gene>
<evidence type="ECO:0000313" key="1">
    <source>
        <dbReference type="EMBL" id="KAF8766497.1"/>
    </source>
</evidence>
<accession>A0A8T0E528</accession>
<proteinExistence type="predicted"/>
<organism evidence="1 2">
    <name type="scientific">Argiope bruennichi</name>
    <name type="common">Wasp spider</name>
    <name type="synonym">Aranea bruennichi</name>
    <dbReference type="NCBI Taxonomy" id="94029"/>
    <lineage>
        <taxon>Eukaryota</taxon>
        <taxon>Metazoa</taxon>
        <taxon>Ecdysozoa</taxon>
        <taxon>Arthropoda</taxon>
        <taxon>Chelicerata</taxon>
        <taxon>Arachnida</taxon>
        <taxon>Araneae</taxon>
        <taxon>Araneomorphae</taxon>
        <taxon>Entelegynae</taxon>
        <taxon>Araneoidea</taxon>
        <taxon>Araneidae</taxon>
        <taxon>Argiope</taxon>
    </lineage>
</organism>
<dbReference type="Proteomes" id="UP000807504">
    <property type="component" value="Unassembled WGS sequence"/>
</dbReference>
<dbReference type="AlphaFoldDB" id="A0A8T0E528"/>
<evidence type="ECO:0000313" key="2">
    <source>
        <dbReference type="Proteomes" id="UP000807504"/>
    </source>
</evidence>
<name>A0A8T0E528_ARGBR</name>
<comment type="caution">
    <text evidence="1">The sequence shown here is derived from an EMBL/GenBank/DDBJ whole genome shotgun (WGS) entry which is preliminary data.</text>
</comment>
<keyword evidence="2" id="KW-1185">Reference proteome</keyword>
<dbReference type="EMBL" id="JABXBU010002230">
    <property type="protein sequence ID" value="KAF8766497.1"/>
    <property type="molecule type" value="Genomic_DNA"/>
</dbReference>